<dbReference type="InterPro" id="IPR001179">
    <property type="entry name" value="PPIase_FKBP_dom"/>
</dbReference>
<dbReference type="RefSeq" id="WP_231057266.1">
    <property type="nucleotide sequence ID" value="NZ_JAJNOC010000001.1"/>
</dbReference>
<feature type="signal peptide" evidence="7">
    <location>
        <begin position="1"/>
        <end position="20"/>
    </location>
</feature>
<sequence>MKKLFTCCALGLALATTLSACKRAEAPQTPATAAATAPAAAVPFQKIDGVTGTGKEAVAGSTAVVNYTGWLYDPAATMQRGAQFDSSIGREPFAFEVGGGQVIPGWDQGVLGMKVGGKRTLIVPANLGYGEGGAGPIPPNATLVFEVELLDVR</sequence>
<dbReference type="PANTHER" id="PTHR43811:SF19">
    <property type="entry name" value="39 KDA FK506-BINDING NUCLEAR PROTEIN"/>
    <property type="match status" value="1"/>
</dbReference>
<keyword evidence="7" id="KW-0732">Signal</keyword>
<proteinExistence type="inferred from homology"/>
<organism evidence="9 10">
    <name type="scientific">Massilia phyllostachyos</name>
    <dbReference type="NCBI Taxonomy" id="2898585"/>
    <lineage>
        <taxon>Bacteria</taxon>
        <taxon>Pseudomonadati</taxon>
        <taxon>Pseudomonadota</taxon>
        <taxon>Betaproteobacteria</taxon>
        <taxon>Burkholderiales</taxon>
        <taxon>Oxalobacteraceae</taxon>
        <taxon>Telluria group</taxon>
        <taxon>Massilia</taxon>
    </lineage>
</organism>
<name>A0ABS8Q2L6_9BURK</name>
<reference evidence="9" key="1">
    <citation type="submission" date="2021-11" db="EMBL/GenBank/DDBJ databases">
        <title>The complete genome of Massilia sp sp. G4R7.</title>
        <authorList>
            <person name="Liu L."/>
            <person name="Yue J."/>
            <person name="Yuan J."/>
            <person name="Yang F."/>
            <person name="Li L."/>
        </authorList>
    </citation>
    <scope>NUCLEOTIDE SEQUENCE</scope>
    <source>
        <strain evidence="9">G4R7</strain>
    </source>
</reference>
<dbReference type="PANTHER" id="PTHR43811">
    <property type="entry name" value="FKBP-TYPE PEPTIDYL-PROLYL CIS-TRANS ISOMERASE FKPA"/>
    <property type="match status" value="1"/>
</dbReference>
<feature type="domain" description="PPIase FKBP-type" evidence="8">
    <location>
        <begin position="60"/>
        <end position="153"/>
    </location>
</feature>
<feature type="chain" id="PRO_5045090527" description="Peptidyl-prolyl cis-trans isomerase" evidence="7">
    <location>
        <begin position="21"/>
        <end position="153"/>
    </location>
</feature>
<dbReference type="EMBL" id="JAJNOC010000001">
    <property type="protein sequence ID" value="MCD2515982.1"/>
    <property type="molecule type" value="Genomic_DNA"/>
</dbReference>
<evidence type="ECO:0000256" key="3">
    <source>
        <dbReference type="ARBA" id="ARBA00023110"/>
    </source>
</evidence>
<dbReference type="PROSITE" id="PS51257">
    <property type="entry name" value="PROKAR_LIPOPROTEIN"/>
    <property type="match status" value="1"/>
</dbReference>
<evidence type="ECO:0000256" key="5">
    <source>
        <dbReference type="PROSITE-ProRule" id="PRU00277"/>
    </source>
</evidence>
<comment type="caution">
    <text evidence="9">The sequence shown here is derived from an EMBL/GenBank/DDBJ whole genome shotgun (WGS) entry which is preliminary data.</text>
</comment>
<evidence type="ECO:0000313" key="9">
    <source>
        <dbReference type="EMBL" id="MCD2515982.1"/>
    </source>
</evidence>
<evidence type="ECO:0000256" key="4">
    <source>
        <dbReference type="ARBA" id="ARBA00023235"/>
    </source>
</evidence>
<gene>
    <name evidence="9" type="ORF">LQ564_06580</name>
</gene>
<dbReference type="Gene3D" id="3.10.50.40">
    <property type="match status" value="1"/>
</dbReference>
<evidence type="ECO:0000259" key="8">
    <source>
        <dbReference type="PROSITE" id="PS50059"/>
    </source>
</evidence>
<comment type="catalytic activity">
    <reaction evidence="1 5 6">
        <text>[protein]-peptidylproline (omega=180) = [protein]-peptidylproline (omega=0)</text>
        <dbReference type="Rhea" id="RHEA:16237"/>
        <dbReference type="Rhea" id="RHEA-COMP:10747"/>
        <dbReference type="Rhea" id="RHEA-COMP:10748"/>
        <dbReference type="ChEBI" id="CHEBI:83833"/>
        <dbReference type="ChEBI" id="CHEBI:83834"/>
        <dbReference type="EC" id="5.2.1.8"/>
    </reaction>
</comment>
<accession>A0ABS8Q2L6</accession>
<dbReference type="InterPro" id="IPR046357">
    <property type="entry name" value="PPIase_dom_sf"/>
</dbReference>
<evidence type="ECO:0000256" key="2">
    <source>
        <dbReference type="ARBA" id="ARBA00006577"/>
    </source>
</evidence>
<keyword evidence="4 5" id="KW-0413">Isomerase</keyword>
<dbReference type="SUPFAM" id="SSF54534">
    <property type="entry name" value="FKBP-like"/>
    <property type="match status" value="1"/>
</dbReference>
<dbReference type="GO" id="GO:0003755">
    <property type="term" value="F:peptidyl-prolyl cis-trans isomerase activity"/>
    <property type="evidence" value="ECO:0007669"/>
    <property type="project" value="UniProtKB-EC"/>
</dbReference>
<dbReference type="PROSITE" id="PS50059">
    <property type="entry name" value="FKBP_PPIASE"/>
    <property type="match status" value="1"/>
</dbReference>
<protein>
    <recommendedName>
        <fullName evidence="6">Peptidyl-prolyl cis-trans isomerase</fullName>
        <ecNumber evidence="6">5.2.1.8</ecNumber>
    </recommendedName>
</protein>
<keyword evidence="3 5" id="KW-0697">Rotamase</keyword>
<evidence type="ECO:0000256" key="7">
    <source>
        <dbReference type="SAM" id="SignalP"/>
    </source>
</evidence>
<dbReference type="Pfam" id="PF00254">
    <property type="entry name" value="FKBP_C"/>
    <property type="match status" value="1"/>
</dbReference>
<evidence type="ECO:0000256" key="6">
    <source>
        <dbReference type="RuleBase" id="RU003915"/>
    </source>
</evidence>
<keyword evidence="10" id="KW-1185">Reference proteome</keyword>
<comment type="similarity">
    <text evidence="2 6">Belongs to the FKBP-type PPIase family.</text>
</comment>
<dbReference type="Proteomes" id="UP001179361">
    <property type="component" value="Unassembled WGS sequence"/>
</dbReference>
<evidence type="ECO:0000256" key="1">
    <source>
        <dbReference type="ARBA" id="ARBA00000971"/>
    </source>
</evidence>
<evidence type="ECO:0000313" key="10">
    <source>
        <dbReference type="Proteomes" id="UP001179361"/>
    </source>
</evidence>
<dbReference type="EC" id="5.2.1.8" evidence="6"/>